<evidence type="ECO:0000256" key="5">
    <source>
        <dbReference type="SAM" id="SignalP"/>
    </source>
</evidence>
<dbReference type="OrthoDB" id="9774451at2"/>
<protein>
    <submittedName>
        <fullName evidence="8">Putative glutamine transport system substrate-binding protein</fullName>
    </submittedName>
</protein>
<name>A0A212QQT6_9CHLR</name>
<feature type="domain" description="Ionotropic glutamate receptor C-terminal" evidence="7">
    <location>
        <begin position="53"/>
        <end position="279"/>
    </location>
</feature>
<evidence type="ECO:0000256" key="1">
    <source>
        <dbReference type="ARBA" id="ARBA00010333"/>
    </source>
</evidence>
<dbReference type="Pfam" id="PF00497">
    <property type="entry name" value="SBP_bac_3"/>
    <property type="match status" value="1"/>
</dbReference>
<proteinExistence type="inferred from homology"/>
<dbReference type="GO" id="GO:0006865">
    <property type="term" value="P:amino acid transport"/>
    <property type="evidence" value="ECO:0007669"/>
    <property type="project" value="TreeGrafter"/>
</dbReference>
<dbReference type="InterPro" id="IPR001638">
    <property type="entry name" value="Solute-binding_3/MltF_N"/>
</dbReference>
<gene>
    <name evidence="8" type="ORF">SAMN02746019_00027330</name>
</gene>
<keyword evidence="3 5" id="KW-0732">Signal</keyword>
<feature type="domain" description="Solute-binding protein family 3/N-terminal" evidence="6">
    <location>
        <begin position="53"/>
        <end position="280"/>
    </location>
</feature>
<organism evidence="8 9">
    <name type="scientific">Thermoflexus hugenholtzii JAD2</name>
    <dbReference type="NCBI Taxonomy" id="877466"/>
    <lineage>
        <taxon>Bacteria</taxon>
        <taxon>Bacillati</taxon>
        <taxon>Chloroflexota</taxon>
        <taxon>Thermoflexia</taxon>
        <taxon>Thermoflexales</taxon>
        <taxon>Thermoflexaceae</taxon>
        <taxon>Thermoflexus</taxon>
    </lineage>
</organism>
<evidence type="ECO:0000313" key="8">
    <source>
        <dbReference type="EMBL" id="SNB61889.1"/>
    </source>
</evidence>
<dbReference type="InterPro" id="IPR001320">
    <property type="entry name" value="Iontro_rcpt_C"/>
</dbReference>
<dbReference type="FunCoup" id="A0A212QQT6">
    <property type="interactions" value="84"/>
</dbReference>
<dbReference type="AlphaFoldDB" id="A0A212QQT6"/>
<dbReference type="PANTHER" id="PTHR30085">
    <property type="entry name" value="AMINO ACID ABC TRANSPORTER PERMEASE"/>
    <property type="match status" value="1"/>
</dbReference>
<feature type="signal peptide" evidence="5">
    <location>
        <begin position="1"/>
        <end position="20"/>
    </location>
</feature>
<dbReference type="RefSeq" id="WP_088570654.1">
    <property type="nucleotide sequence ID" value="NZ_FYEK01000020.1"/>
</dbReference>
<dbReference type="PANTHER" id="PTHR30085:SF6">
    <property type="entry name" value="ABC TRANSPORTER GLUTAMINE-BINDING PROTEIN GLNH"/>
    <property type="match status" value="1"/>
</dbReference>
<dbReference type="Proteomes" id="UP000197025">
    <property type="component" value="Unassembled WGS sequence"/>
</dbReference>
<dbReference type="GO" id="GO:0015276">
    <property type="term" value="F:ligand-gated monoatomic ion channel activity"/>
    <property type="evidence" value="ECO:0007669"/>
    <property type="project" value="InterPro"/>
</dbReference>
<evidence type="ECO:0000256" key="4">
    <source>
        <dbReference type="RuleBase" id="RU003744"/>
    </source>
</evidence>
<dbReference type="PROSITE" id="PS01039">
    <property type="entry name" value="SBP_BACTERIAL_3"/>
    <property type="match status" value="1"/>
</dbReference>
<dbReference type="SMART" id="SM00062">
    <property type="entry name" value="PBPb"/>
    <property type="match status" value="1"/>
</dbReference>
<dbReference type="GO" id="GO:0030288">
    <property type="term" value="C:outer membrane-bounded periplasmic space"/>
    <property type="evidence" value="ECO:0007669"/>
    <property type="project" value="TreeGrafter"/>
</dbReference>
<dbReference type="SMART" id="SM00079">
    <property type="entry name" value="PBPe"/>
    <property type="match status" value="1"/>
</dbReference>
<dbReference type="GO" id="GO:0005576">
    <property type="term" value="C:extracellular region"/>
    <property type="evidence" value="ECO:0007669"/>
    <property type="project" value="TreeGrafter"/>
</dbReference>
<reference evidence="9" key="1">
    <citation type="submission" date="2017-06" db="EMBL/GenBank/DDBJ databases">
        <authorList>
            <person name="Varghese N."/>
            <person name="Submissions S."/>
        </authorList>
    </citation>
    <scope>NUCLEOTIDE SEQUENCE [LARGE SCALE GENOMIC DNA]</scope>
    <source>
        <strain evidence="9">JAD2</strain>
    </source>
</reference>
<keyword evidence="9" id="KW-1185">Reference proteome</keyword>
<feature type="chain" id="PRO_5012736124" evidence="5">
    <location>
        <begin position="21"/>
        <end position="296"/>
    </location>
</feature>
<dbReference type="InParanoid" id="A0A212QQT6"/>
<dbReference type="InterPro" id="IPR018313">
    <property type="entry name" value="SBP_3_CS"/>
</dbReference>
<sequence>MALRLSRMALLGLALALVLAACQAPGATPAPQKGRAPLAPEGTLLRKIQDRGKLICGTKYDIPTFGYLNPKTNQVEGFDVEICRAVAEYIFGDPNAVEIKEAISKNRIPFLKEGVVDIVASTMTINEERLKEIDFSVVYYVAGQSLLVPKNSPINGLDDLKGKRVGTVKGSTSEKNIRAISDQKGLNIEVVLFDTYSEAVAAMDAGRVDAVTTDDIILYGFVRQEPDKWKVVGGRFTVEPYGVGVKKGEEELLEVVNTVIRELKSSGRWKEIYKKWIPSDTVPEPPPDDWRAVSQP</sequence>
<evidence type="ECO:0000259" key="7">
    <source>
        <dbReference type="SMART" id="SM00079"/>
    </source>
</evidence>
<dbReference type="GO" id="GO:0016020">
    <property type="term" value="C:membrane"/>
    <property type="evidence" value="ECO:0007669"/>
    <property type="project" value="InterPro"/>
</dbReference>
<evidence type="ECO:0000313" key="9">
    <source>
        <dbReference type="Proteomes" id="UP000197025"/>
    </source>
</evidence>
<dbReference type="Gene3D" id="3.40.190.10">
    <property type="entry name" value="Periplasmic binding protein-like II"/>
    <property type="match status" value="2"/>
</dbReference>
<dbReference type="InterPro" id="IPR051455">
    <property type="entry name" value="Bact_solute-bind_prot3"/>
</dbReference>
<keyword evidence="2" id="KW-0813">Transport</keyword>
<dbReference type="PROSITE" id="PS51257">
    <property type="entry name" value="PROKAR_LIPOPROTEIN"/>
    <property type="match status" value="1"/>
</dbReference>
<dbReference type="EMBL" id="FYEK01000020">
    <property type="protein sequence ID" value="SNB61889.1"/>
    <property type="molecule type" value="Genomic_DNA"/>
</dbReference>
<evidence type="ECO:0000256" key="2">
    <source>
        <dbReference type="ARBA" id="ARBA00022448"/>
    </source>
</evidence>
<accession>A0A212QQT6</accession>
<evidence type="ECO:0000256" key="3">
    <source>
        <dbReference type="ARBA" id="ARBA00022729"/>
    </source>
</evidence>
<evidence type="ECO:0000259" key="6">
    <source>
        <dbReference type="SMART" id="SM00062"/>
    </source>
</evidence>
<comment type="similarity">
    <text evidence="1 4">Belongs to the bacterial solute-binding protein 3 family.</text>
</comment>
<dbReference type="SUPFAM" id="SSF53850">
    <property type="entry name" value="Periplasmic binding protein-like II"/>
    <property type="match status" value="1"/>
</dbReference>